<reference evidence="1" key="1">
    <citation type="submission" date="2020-07" db="EMBL/GenBank/DDBJ databases">
        <authorList>
            <person name="Tarantini F.S."/>
            <person name="Hong K.W."/>
            <person name="Chan K.G."/>
        </authorList>
    </citation>
    <scope>NUCLEOTIDE SEQUENCE</scope>
    <source>
        <strain evidence="1">32-07</strain>
    </source>
</reference>
<dbReference type="Proteomes" id="UP001049518">
    <property type="component" value="Chromosome"/>
</dbReference>
<evidence type="ECO:0000313" key="1">
    <source>
        <dbReference type="EMBL" id="QXJ24303.1"/>
    </source>
</evidence>
<dbReference type="RefSeq" id="WP_231330018.1">
    <property type="nucleotide sequence ID" value="NZ_CP059572.1"/>
</dbReference>
<dbReference type="EMBL" id="CP059572">
    <property type="protein sequence ID" value="QXJ24303.1"/>
    <property type="molecule type" value="Genomic_DNA"/>
</dbReference>
<gene>
    <name evidence="1" type="ORF">AGRA3207_005598</name>
</gene>
<evidence type="ECO:0000313" key="2">
    <source>
        <dbReference type="Proteomes" id="UP001049518"/>
    </source>
</evidence>
<proteinExistence type="predicted"/>
<name>A0ABX8R0B0_9ACTN</name>
<organism evidence="1 2">
    <name type="scientific">Actinomadura graeca</name>
    <dbReference type="NCBI Taxonomy" id="2750812"/>
    <lineage>
        <taxon>Bacteria</taxon>
        <taxon>Bacillati</taxon>
        <taxon>Actinomycetota</taxon>
        <taxon>Actinomycetes</taxon>
        <taxon>Streptosporangiales</taxon>
        <taxon>Thermomonosporaceae</taxon>
        <taxon>Actinomadura</taxon>
    </lineage>
</organism>
<accession>A0ABX8R0B0</accession>
<sequence length="338" mass="36587">MDPVRTIADTVLYEGYLLWPYRRSALKNRRRWTIGGVYPRAYAEREGDRWTVSSEVLLETAPGADVEVTLRFLHAVRRQAMSGDAPVDEVAVGGETYTTWQEAREREITSGRLRVARLLRSPVRVPVAVAAGAEEEPIGPPGASDAWFVRMWERLDGMMEVSAAEVAPGVVRLRAEVVNTAALGTETMGGGADGGRRDEAVDAGMLCAHLVASTTAGAFASSTDPPGRLAAAAATCRNEGLWPVLVGEPGSRHTVLAAPIVLYDWPRVSPESPGDLFDGSEIDRLLIASVLGLAEDERREMASTDPRAKEILDRCAALTSDELLALHGTMRDPRTDAW</sequence>
<protein>
    <recommendedName>
        <fullName evidence="3">Hydrogenase maturation protease</fullName>
    </recommendedName>
</protein>
<keyword evidence="2" id="KW-1185">Reference proteome</keyword>
<evidence type="ECO:0008006" key="3">
    <source>
        <dbReference type="Google" id="ProtNLM"/>
    </source>
</evidence>